<reference evidence="1" key="1">
    <citation type="submission" date="2024-03" db="EMBL/GenBank/DDBJ databases">
        <title>Complete genome sequence of Mycoplasma felifaucium Z921 isolated from the trachea of a cheetah.</title>
        <authorList>
            <person name="Spergser J."/>
        </authorList>
    </citation>
    <scope>NUCLEOTIDE SEQUENCE [LARGE SCALE GENOMIC DNA]</scope>
    <source>
        <strain evidence="1">Z921</strain>
    </source>
</reference>
<evidence type="ECO:0000313" key="2">
    <source>
        <dbReference type="Proteomes" id="UP001477443"/>
    </source>
</evidence>
<dbReference type="InterPro" id="IPR050238">
    <property type="entry name" value="DNA_Rep/Repair_Clamp_Loader"/>
</dbReference>
<dbReference type="PANTHER" id="PTHR11669:SF8">
    <property type="entry name" value="DNA POLYMERASE III SUBUNIT DELTA"/>
    <property type="match status" value="1"/>
</dbReference>
<sequence length="313" mass="36612">MPNLELSETNNNMVDKNFQTIIDNSLKNDNLSHCYLLVAERNINIDDSILYLINKANNLEINELNQESLPPSVIYINDDLDKDTIIETLRASSLASYNTNETKFIVIKHIDKMSLNTLNSLLKNIEEPSPNTCFILTASNPNKVLNTIRSRSTVVLIHAPKQSVLEADLLNILNLKEYEAWFYSNIFADIQETQKYLETVNFNIVDDLIKSIEQSNKNKYFLYKFLCQFTKKDNQEIFEFLVRSLLFFFKFPWIGKNKINPYFTKLYDIIIKTKIDFEACFIAISDYLNSLHQNENYFLQTEKLLIKLMEAYE</sequence>
<proteinExistence type="predicted"/>
<keyword evidence="1" id="KW-0808">Transferase</keyword>
<name>A0ABZ2RXH7_9BACT</name>
<dbReference type="PANTHER" id="PTHR11669">
    <property type="entry name" value="REPLICATION FACTOR C / DNA POLYMERASE III GAMMA-TAU SUBUNIT"/>
    <property type="match status" value="1"/>
</dbReference>
<keyword evidence="1" id="KW-0548">Nucleotidyltransferase</keyword>
<dbReference type="Proteomes" id="UP001477443">
    <property type="component" value="Chromosome"/>
</dbReference>
<dbReference type="RefSeq" id="WP_338822604.1">
    <property type="nucleotide sequence ID" value="NZ_CP148067.1"/>
</dbReference>
<accession>A0ABZ2RXH7</accession>
<protein>
    <submittedName>
        <fullName evidence="1">DNA polymerase III subunit delta</fullName>
        <ecNumber evidence="1">2.7.7.7</ecNumber>
    </submittedName>
</protein>
<gene>
    <name evidence="1" type="ORF">WG617_03290</name>
</gene>
<dbReference type="SUPFAM" id="SSF52540">
    <property type="entry name" value="P-loop containing nucleoside triphosphate hydrolases"/>
    <property type="match status" value="1"/>
</dbReference>
<dbReference type="Gene3D" id="3.40.50.300">
    <property type="entry name" value="P-loop containing nucleotide triphosphate hydrolases"/>
    <property type="match status" value="1"/>
</dbReference>
<organism evidence="1 2">
    <name type="scientific">Mycoplasmopsis felifaucium</name>
    <dbReference type="NCBI Taxonomy" id="35768"/>
    <lineage>
        <taxon>Bacteria</taxon>
        <taxon>Bacillati</taxon>
        <taxon>Mycoplasmatota</taxon>
        <taxon>Mycoplasmoidales</taxon>
        <taxon>Metamycoplasmataceae</taxon>
        <taxon>Mycoplasmopsis</taxon>
    </lineage>
</organism>
<dbReference type="EMBL" id="CP148067">
    <property type="protein sequence ID" value="WXL29014.1"/>
    <property type="molecule type" value="Genomic_DNA"/>
</dbReference>
<dbReference type="EC" id="2.7.7.7" evidence="1"/>
<dbReference type="InterPro" id="IPR027417">
    <property type="entry name" value="P-loop_NTPase"/>
</dbReference>
<evidence type="ECO:0000313" key="1">
    <source>
        <dbReference type="EMBL" id="WXL29014.1"/>
    </source>
</evidence>
<dbReference type="NCBIfam" id="NF005515">
    <property type="entry name" value="PRK07132.1"/>
    <property type="match status" value="1"/>
</dbReference>
<dbReference type="Pfam" id="PF13177">
    <property type="entry name" value="DNA_pol3_delta2"/>
    <property type="match status" value="1"/>
</dbReference>
<keyword evidence="2" id="KW-1185">Reference proteome</keyword>
<dbReference type="GO" id="GO:0003887">
    <property type="term" value="F:DNA-directed DNA polymerase activity"/>
    <property type="evidence" value="ECO:0007669"/>
    <property type="project" value="UniProtKB-EC"/>
</dbReference>